<evidence type="ECO:0000313" key="2">
    <source>
        <dbReference type="EMBL" id="KAK4549667.1"/>
    </source>
</evidence>
<dbReference type="Pfam" id="PF08242">
    <property type="entry name" value="Methyltransf_12"/>
    <property type="match status" value="1"/>
</dbReference>
<dbReference type="AlphaFoldDB" id="A0AAV9JVX9"/>
<organism evidence="2 3">
    <name type="scientific">Oleoguttula mirabilis</name>
    <dbReference type="NCBI Taxonomy" id="1507867"/>
    <lineage>
        <taxon>Eukaryota</taxon>
        <taxon>Fungi</taxon>
        <taxon>Dikarya</taxon>
        <taxon>Ascomycota</taxon>
        <taxon>Pezizomycotina</taxon>
        <taxon>Dothideomycetes</taxon>
        <taxon>Dothideomycetidae</taxon>
        <taxon>Mycosphaerellales</taxon>
        <taxon>Teratosphaeriaceae</taxon>
        <taxon>Oleoguttula</taxon>
    </lineage>
</organism>
<sequence length="307" mass="34427">MASTTTPQWDPEAFWKEQNFQTSARYQLFDTVSRSGLHLQHWIWNYQLGYVVHPKIDVDVNMPLRIADVACGNGAWIFDVSRTHPQHEYHGFDITASHFPASGWLPSNVHLHTWDAFTNAPPEFNGTFDIVHIRTISSAIIDNRVDTLLQNLLRLLKPGGYLQWDENDLSTLAAHAAPGEESVVASSMRTMVALQTLFAQHQGKILFDWLHELPESLKSNGCEVLAHDSVGPRPELSRAWSDNTLTVWMSMIAMLPEQEIPLPPIPGLPKSISRQSFADLVRKAAEESSKGACVNMEQIVVVARKAT</sequence>
<dbReference type="EMBL" id="JAVFHQ010000003">
    <property type="protein sequence ID" value="KAK4549667.1"/>
    <property type="molecule type" value="Genomic_DNA"/>
</dbReference>
<keyword evidence="3" id="KW-1185">Reference proteome</keyword>
<name>A0AAV9JVX9_9PEZI</name>
<comment type="caution">
    <text evidence="2">The sequence shown here is derived from an EMBL/GenBank/DDBJ whole genome shotgun (WGS) entry which is preliminary data.</text>
</comment>
<proteinExistence type="predicted"/>
<dbReference type="SUPFAM" id="SSF53335">
    <property type="entry name" value="S-adenosyl-L-methionine-dependent methyltransferases"/>
    <property type="match status" value="1"/>
</dbReference>
<protein>
    <recommendedName>
        <fullName evidence="1">Methyltransferase type 12 domain-containing protein</fullName>
    </recommendedName>
</protein>
<dbReference type="InterPro" id="IPR013217">
    <property type="entry name" value="Methyltransf_12"/>
</dbReference>
<dbReference type="PANTHER" id="PTHR43591">
    <property type="entry name" value="METHYLTRANSFERASE"/>
    <property type="match status" value="1"/>
</dbReference>
<dbReference type="InterPro" id="IPR029063">
    <property type="entry name" value="SAM-dependent_MTases_sf"/>
</dbReference>
<gene>
    <name evidence="2" type="ORF">LTR36_004968</name>
</gene>
<feature type="domain" description="Methyltransferase type 12" evidence="1">
    <location>
        <begin position="68"/>
        <end position="162"/>
    </location>
</feature>
<reference evidence="2 3" key="1">
    <citation type="submission" date="2021-11" db="EMBL/GenBank/DDBJ databases">
        <title>Black yeast isolated from Biological Soil Crust.</title>
        <authorList>
            <person name="Kurbessoian T."/>
        </authorList>
    </citation>
    <scope>NUCLEOTIDE SEQUENCE [LARGE SCALE GENOMIC DNA]</scope>
    <source>
        <strain evidence="2 3">CCFEE 5522</strain>
    </source>
</reference>
<evidence type="ECO:0000259" key="1">
    <source>
        <dbReference type="Pfam" id="PF08242"/>
    </source>
</evidence>
<evidence type="ECO:0000313" key="3">
    <source>
        <dbReference type="Proteomes" id="UP001324427"/>
    </source>
</evidence>
<dbReference type="Proteomes" id="UP001324427">
    <property type="component" value="Unassembled WGS sequence"/>
</dbReference>
<dbReference type="Gene3D" id="3.40.50.150">
    <property type="entry name" value="Vaccinia Virus protein VP39"/>
    <property type="match status" value="1"/>
</dbReference>
<dbReference type="PANTHER" id="PTHR43591:SF110">
    <property type="entry name" value="RHODANESE DOMAIN-CONTAINING PROTEIN"/>
    <property type="match status" value="1"/>
</dbReference>
<accession>A0AAV9JVX9</accession>